<dbReference type="PANTHER" id="PTHR34068">
    <property type="entry name" value="UPF0145 PROTEIN YBJQ"/>
    <property type="match status" value="1"/>
</dbReference>
<evidence type="ECO:0008006" key="4">
    <source>
        <dbReference type="Google" id="ProtNLM"/>
    </source>
</evidence>
<dbReference type="Gene3D" id="3.30.110.70">
    <property type="entry name" value="Hypothetical protein apc22750. Chain B"/>
    <property type="match status" value="1"/>
</dbReference>
<dbReference type="Proteomes" id="UP000319852">
    <property type="component" value="Chromosome"/>
</dbReference>
<name>A0A517MY47_9BACT</name>
<organism evidence="2 3">
    <name type="scientific">Adhaeretor mobilis</name>
    <dbReference type="NCBI Taxonomy" id="1930276"/>
    <lineage>
        <taxon>Bacteria</taxon>
        <taxon>Pseudomonadati</taxon>
        <taxon>Planctomycetota</taxon>
        <taxon>Planctomycetia</taxon>
        <taxon>Pirellulales</taxon>
        <taxon>Lacipirellulaceae</taxon>
        <taxon>Adhaeretor</taxon>
    </lineage>
</organism>
<dbReference type="AlphaFoldDB" id="A0A517MY47"/>
<proteinExistence type="inferred from homology"/>
<evidence type="ECO:0000256" key="1">
    <source>
        <dbReference type="ARBA" id="ARBA00010751"/>
    </source>
</evidence>
<dbReference type="EMBL" id="CP036263">
    <property type="protein sequence ID" value="QDS99794.1"/>
    <property type="molecule type" value="Genomic_DNA"/>
</dbReference>
<dbReference type="RefSeq" id="WP_145060962.1">
    <property type="nucleotide sequence ID" value="NZ_CP036263.1"/>
</dbReference>
<evidence type="ECO:0000313" key="3">
    <source>
        <dbReference type="Proteomes" id="UP000319852"/>
    </source>
</evidence>
<keyword evidence="3" id="KW-1185">Reference proteome</keyword>
<dbReference type="OrthoDB" id="281957at2"/>
<dbReference type="PANTHER" id="PTHR34068:SF2">
    <property type="entry name" value="UPF0145 PROTEIN SCO3412"/>
    <property type="match status" value="1"/>
</dbReference>
<gene>
    <name evidence="2" type="ORF">HG15A2_31250</name>
</gene>
<comment type="similarity">
    <text evidence="1">Belongs to the UPF0145 family.</text>
</comment>
<dbReference type="SUPFAM" id="SSF117782">
    <property type="entry name" value="YbjQ-like"/>
    <property type="match status" value="1"/>
</dbReference>
<reference evidence="2 3" key="1">
    <citation type="submission" date="2019-02" db="EMBL/GenBank/DDBJ databases">
        <title>Deep-cultivation of Planctomycetes and their phenomic and genomic characterization uncovers novel biology.</title>
        <authorList>
            <person name="Wiegand S."/>
            <person name="Jogler M."/>
            <person name="Boedeker C."/>
            <person name="Pinto D."/>
            <person name="Vollmers J."/>
            <person name="Rivas-Marin E."/>
            <person name="Kohn T."/>
            <person name="Peeters S.H."/>
            <person name="Heuer A."/>
            <person name="Rast P."/>
            <person name="Oberbeckmann S."/>
            <person name="Bunk B."/>
            <person name="Jeske O."/>
            <person name="Meyerdierks A."/>
            <person name="Storesund J.E."/>
            <person name="Kallscheuer N."/>
            <person name="Luecker S."/>
            <person name="Lage O.M."/>
            <person name="Pohl T."/>
            <person name="Merkel B.J."/>
            <person name="Hornburger P."/>
            <person name="Mueller R.-W."/>
            <person name="Bruemmer F."/>
            <person name="Labrenz M."/>
            <person name="Spormann A.M."/>
            <person name="Op den Camp H."/>
            <person name="Overmann J."/>
            <person name="Amann R."/>
            <person name="Jetten M.S.M."/>
            <person name="Mascher T."/>
            <person name="Medema M.H."/>
            <person name="Devos D.P."/>
            <person name="Kaster A.-K."/>
            <person name="Ovreas L."/>
            <person name="Rohde M."/>
            <person name="Galperin M.Y."/>
            <person name="Jogler C."/>
        </authorList>
    </citation>
    <scope>NUCLEOTIDE SEQUENCE [LARGE SCALE GENOMIC DNA]</scope>
    <source>
        <strain evidence="2 3">HG15A2</strain>
    </source>
</reference>
<evidence type="ECO:0000313" key="2">
    <source>
        <dbReference type="EMBL" id="QDS99794.1"/>
    </source>
</evidence>
<dbReference type="Pfam" id="PF01906">
    <property type="entry name" value="YbjQ_1"/>
    <property type="match status" value="1"/>
</dbReference>
<dbReference type="InterPro" id="IPR035439">
    <property type="entry name" value="UPF0145_dom_sf"/>
</dbReference>
<sequence>MGEVLFLFFLILVGWIFGRTAERRHYARLQGRESANGSFLVTTLKSFPAATAGTTPGMVVAETVVATDYLKSFLANIRRLFGGEVRSYHSLLGRARREATQQLVEQAQALGHNAICNVRIQTADVGGSTASKKGAAMVAVLASATAYTYDAPTV</sequence>
<accession>A0A517MY47</accession>
<dbReference type="InterPro" id="IPR002765">
    <property type="entry name" value="UPF0145_YbjQ-like"/>
</dbReference>
<dbReference type="KEGG" id="amob:HG15A2_31250"/>
<protein>
    <recommendedName>
        <fullName evidence="4">YbjQ family protein</fullName>
    </recommendedName>
</protein>